<organism evidence="1">
    <name type="scientific">Anopheles triannulatus</name>
    <dbReference type="NCBI Taxonomy" id="58253"/>
    <lineage>
        <taxon>Eukaryota</taxon>
        <taxon>Metazoa</taxon>
        <taxon>Ecdysozoa</taxon>
        <taxon>Arthropoda</taxon>
        <taxon>Hexapoda</taxon>
        <taxon>Insecta</taxon>
        <taxon>Pterygota</taxon>
        <taxon>Neoptera</taxon>
        <taxon>Endopterygota</taxon>
        <taxon>Diptera</taxon>
        <taxon>Nematocera</taxon>
        <taxon>Culicoidea</taxon>
        <taxon>Culicidae</taxon>
        <taxon>Anophelinae</taxon>
        <taxon>Anopheles</taxon>
    </lineage>
</organism>
<dbReference type="EMBL" id="GGFK01014168">
    <property type="protein sequence ID" value="MBW47489.1"/>
    <property type="molecule type" value="Transcribed_RNA"/>
</dbReference>
<accession>A0A2M4B357</accession>
<proteinExistence type="predicted"/>
<reference evidence="1" key="1">
    <citation type="submission" date="2018-01" db="EMBL/GenBank/DDBJ databases">
        <title>An insight into the sialome of Amazonian anophelines.</title>
        <authorList>
            <person name="Ribeiro J.M."/>
            <person name="Scarpassa V."/>
            <person name="Calvo E."/>
        </authorList>
    </citation>
    <scope>NUCLEOTIDE SEQUENCE</scope>
    <source>
        <tissue evidence="1">Salivary glands</tissue>
    </source>
</reference>
<protein>
    <submittedName>
        <fullName evidence="1">Putative secreted protein</fullName>
    </submittedName>
</protein>
<dbReference type="AlphaFoldDB" id="A0A2M4B357"/>
<name>A0A2M4B357_9DIPT</name>
<sequence>MSSSFLARIALKYAPTLLADTLQLRAVPNSSDSLCSVAKPCFTCTDVSSSSRCFASCGYTSGGPNRGLFKGRIFILRIWQRNAEYNIRSCLRYLIND</sequence>
<evidence type="ECO:0000313" key="1">
    <source>
        <dbReference type="EMBL" id="MBW47489.1"/>
    </source>
</evidence>